<organism evidence="1 2">
    <name type="scientific">Algoriphagus halophilus</name>
    <dbReference type="NCBI Taxonomy" id="226505"/>
    <lineage>
        <taxon>Bacteria</taxon>
        <taxon>Pseudomonadati</taxon>
        <taxon>Bacteroidota</taxon>
        <taxon>Cytophagia</taxon>
        <taxon>Cytophagales</taxon>
        <taxon>Cyclobacteriaceae</taxon>
        <taxon>Algoriphagus</taxon>
    </lineage>
</organism>
<dbReference type="InterPro" id="IPR010664">
    <property type="entry name" value="LipoPS_assembly_LptC-rel"/>
</dbReference>
<reference evidence="2" key="1">
    <citation type="submission" date="2016-11" db="EMBL/GenBank/DDBJ databases">
        <authorList>
            <person name="Varghese N."/>
            <person name="Submissions S."/>
        </authorList>
    </citation>
    <scope>NUCLEOTIDE SEQUENCE [LARGE SCALE GENOMIC DNA]</scope>
    <source>
        <strain evidence="2">DSM 15292</strain>
    </source>
</reference>
<dbReference type="AlphaFoldDB" id="A0A1N6GI82"/>
<dbReference type="Gene3D" id="2.60.450.10">
    <property type="entry name" value="Lipopolysaccharide (LPS) transport protein A like domain"/>
    <property type="match status" value="1"/>
</dbReference>
<dbReference type="STRING" id="226505.SAMN05444394_3263"/>
<dbReference type="GO" id="GO:0005886">
    <property type="term" value="C:plasma membrane"/>
    <property type="evidence" value="ECO:0007669"/>
    <property type="project" value="InterPro"/>
</dbReference>
<gene>
    <name evidence="1" type="ORF">SAMN05444394_3263</name>
</gene>
<dbReference type="Pfam" id="PF06835">
    <property type="entry name" value="LptC"/>
    <property type="match status" value="1"/>
</dbReference>
<dbReference type="EMBL" id="FSRC01000002">
    <property type="protein sequence ID" value="SIO07112.1"/>
    <property type="molecule type" value="Genomic_DNA"/>
</dbReference>
<accession>A0A1N6GI82</accession>
<proteinExistence type="predicted"/>
<dbReference type="Proteomes" id="UP000185221">
    <property type="component" value="Unassembled WGS sequence"/>
</dbReference>
<protein>
    <submittedName>
        <fullName evidence="1">LPS export ABC transporter protein LptC</fullName>
    </submittedName>
</protein>
<sequence length="167" mass="18917">MAFSSCREDVDAAALQVYDGPMNTSININLVSSDSAIIRSEIKAPKQLEFENGNLEFPEGIDITFFDKAGNITTTMRADRGYYLREDNLYKGEGDVQVDNLEKDQSLKSEEIFWNPNQKKIYTEKFVSVRDGKTLLQGAGLEADENFSKYSIKNPMDSRIEFQEDGM</sequence>
<dbReference type="GO" id="GO:0015221">
    <property type="term" value="F:lipopolysaccharide transmembrane transporter activity"/>
    <property type="evidence" value="ECO:0007669"/>
    <property type="project" value="InterPro"/>
</dbReference>
<dbReference type="InterPro" id="IPR026265">
    <property type="entry name" value="LptC"/>
</dbReference>
<evidence type="ECO:0000313" key="2">
    <source>
        <dbReference type="Proteomes" id="UP000185221"/>
    </source>
</evidence>
<keyword evidence="2" id="KW-1185">Reference proteome</keyword>
<name>A0A1N6GI82_9BACT</name>
<dbReference type="NCBIfam" id="TIGR04409">
    <property type="entry name" value="LptC_YrbK"/>
    <property type="match status" value="1"/>
</dbReference>
<evidence type="ECO:0000313" key="1">
    <source>
        <dbReference type="EMBL" id="SIO07112.1"/>
    </source>
</evidence>